<accession>A0AAE1LCD0</accession>
<comment type="caution">
    <text evidence="2">The sequence shown here is derived from an EMBL/GenBank/DDBJ whole genome shotgun (WGS) entry which is preliminary data.</text>
</comment>
<reference evidence="2" key="1">
    <citation type="submission" date="2021-07" db="EMBL/GenBank/DDBJ databases">
        <authorList>
            <person name="Catto M.A."/>
            <person name="Jacobson A."/>
            <person name="Kennedy G."/>
            <person name="Labadie P."/>
            <person name="Hunt B.G."/>
            <person name="Srinivasan R."/>
        </authorList>
    </citation>
    <scope>NUCLEOTIDE SEQUENCE</scope>
    <source>
        <strain evidence="2">PL_HMW_Pooled</strain>
        <tissue evidence="2">Head</tissue>
    </source>
</reference>
<dbReference type="EMBL" id="JAHWGI010000307">
    <property type="protein sequence ID" value="KAK3912937.1"/>
    <property type="molecule type" value="Genomic_DNA"/>
</dbReference>
<sequence>APWRCAEGSGRVGTGREHTECRGASPSRPPRLVSRARARVRACVRVCVPAPVDSVSSQRPVCSAQQQQQGSWGWPLLASGPEGLTAGCSMGGSPPRRSCRSCRS</sequence>
<evidence type="ECO:0000313" key="2">
    <source>
        <dbReference type="EMBL" id="KAK3912937.1"/>
    </source>
</evidence>
<keyword evidence="3" id="KW-1185">Reference proteome</keyword>
<dbReference type="AlphaFoldDB" id="A0AAE1LCD0"/>
<protein>
    <submittedName>
        <fullName evidence="2">Gamma-aminobutyric acid receptor subunit epsilon</fullName>
    </submittedName>
</protein>
<evidence type="ECO:0000256" key="1">
    <source>
        <dbReference type="SAM" id="MobiDB-lite"/>
    </source>
</evidence>
<proteinExistence type="predicted"/>
<organism evidence="2 3">
    <name type="scientific">Frankliniella fusca</name>
    <dbReference type="NCBI Taxonomy" id="407009"/>
    <lineage>
        <taxon>Eukaryota</taxon>
        <taxon>Metazoa</taxon>
        <taxon>Ecdysozoa</taxon>
        <taxon>Arthropoda</taxon>
        <taxon>Hexapoda</taxon>
        <taxon>Insecta</taxon>
        <taxon>Pterygota</taxon>
        <taxon>Neoptera</taxon>
        <taxon>Paraneoptera</taxon>
        <taxon>Thysanoptera</taxon>
        <taxon>Terebrantia</taxon>
        <taxon>Thripoidea</taxon>
        <taxon>Thripidae</taxon>
        <taxon>Frankliniella</taxon>
    </lineage>
</organism>
<reference evidence="2" key="2">
    <citation type="journal article" date="2023" name="BMC Genomics">
        <title>Pest status, molecular evolution, and epigenetic factors derived from the genome assembly of Frankliniella fusca, a thysanopteran phytovirus vector.</title>
        <authorList>
            <person name="Catto M.A."/>
            <person name="Labadie P.E."/>
            <person name="Jacobson A.L."/>
            <person name="Kennedy G.G."/>
            <person name="Srinivasan R."/>
            <person name="Hunt B.G."/>
        </authorList>
    </citation>
    <scope>NUCLEOTIDE SEQUENCE</scope>
    <source>
        <strain evidence="2">PL_HMW_Pooled</strain>
    </source>
</reference>
<gene>
    <name evidence="2" type="ORF">KUF71_022391</name>
</gene>
<feature type="region of interest" description="Disordered" evidence="1">
    <location>
        <begin position="1"/>
        <end position="32"/>
    </location>
</feature>
<evidence type="ECO:0000313" key="3">
    <source>
        <dbReference type="Proteomes" id="UP001219518"/>
    </source>
</evidence>
<dbReference type="Proteomes" id="UP001219518">
    <property type="component" value="Unassembled WGS sequence"/>
</dbReference>
<name>A0AAE1LCD0_9NEOP</name>
<keyword evidence="2" id="KW-0675">Receptor</keyword>
<feature type="non-terminal residue" evidence="2">
    <location>
        <position position="104"/>
    </location>
</feature>